<dbReference type="Proteomes" id="UP000291213">
    <property type="component" value="Unassembled WGS sequence"/>
</dbReference>
<dbReference type="GO" id="GO:0008033">
    <property type="term" value="P:tRNA processing"/>
    <property type="evidence" value="ECO:0007669"/>
    <property type="project" value="UniProtKB-KW"/>
</dbReference>
<dbReference type="InterPro" id="IPR002738">
    <property type="entry name" value="RNase_P_p30"/>
</dbReference>
<dbReference type="Gene3D" id="3.20.20.140">
    <property type="entry name" value="Metal-dependent hydrolases"/>
    <property type="match status" value="1"/>
</dbReference>
<evidence type="ECO:0000256" key="1">
    <source>
        <dbReference type="ARBA" id="ARBA00022694"/>
    </source>
</evidence>
<keyword evidence="1" id="KW-0819">tRNA processing</keyword>
<dbReference type="AlphaFoldDB" id="A0A401H8L3"/>
<dbReference type="EMBL" id="BDMD01000016">
    <property type="protein sequence ID" value="GBF08669.1"/>
    <property type="molecule type" value="Genomic_DNA"/>
</dbReference>
<dbReference type="Pfam" id="PF01876">
    <property type="entry name" value="RNase_P_p30"/>
    <property type="match status" value="1"/>
</dbReference>
<name>A0A401H8L3_AERPX</name>
<protein>
    <submittedName>
        <fullName evidence="2">Ribonuclease P protein component</fullName>
    </submittedName>
</protein>
<accession>A0A401H8L3</accession>
<comment type="caution">
    <text evidence="2">The sequence shown here is derived from an EMBL/GenBank/DDBJ whole genome shotgun (WGS) entry which is preliminary data.</text>
</comment>
<organism evidence="2 3">
    <name type="scientific">Aeropyrum pernix</name>
    <dbReference type="NCBI Taxonomy" id="56636"/>
    <lineage>
        <taxon>Archaea</taxon>
        <taxon>Thermoproteota</taxon>
        <taxon>Thermoprotei</taxon>
        <taxon>Desulfurococcales</taxon>
        <taxon>Desulfurococcaceae</taxon>
        <taxon>Aeropyrum</taxon>
    </lineage>
</organism>
<evidence type="ECO:0000313" key="3">
    <source>
        <dbReference type="Proteomes" id="UP000291213"/>
    </source>
</evidence>
<gene>
    <name evidence="2" type="ORF">apy_03940</name>
</gene>
<dbReference type="SUPFAM" id="SSF89550">
    <property type="entry name" value="PHP domain-like"/>
    <property type="match status" value="1"/>
</dbReference>
<reference evidence="2 3" key="1">
    <citation type="submission" date="2017-02" db="EMBL/GenBank/DDBJ databases">
        <title>isolation and characterization of a novel temperate virus Aeropyrum globular virus 1 infecting hyperthermophilic archaeon Aeropyrum.</title>
        <authorList>
            <person name="Yumiya M."/>
            <person name="Yoshida T."/>
            <person name="Sako Y."/>
        </authorList>
    </citation>
    <scope>NUCLEOTIDE SEQUENCE [LARGE SCALE GENOMIC DNA]</scope>
    <source>
        <strain evidence="2 3">YK1-12-2013</strain>
    </source>
</reference>
<evidence type="ECO:0000313" key="2">
    <source>
        <dbReference type="EMBL" id="GBF08669.1"/>
    </source>
</evidence>
<dbReference type="InterPro" id="IPR016195">
    <property type="entry name" value="Pol/histidinol_Pase-like"/>
</dbReference>
<dbReference type="OrthoDB" id="375723at2157"/>
<dbReference type="RefSeq" id="WP_165487866.1">
    <property type="nucleotide sequence ID" value="NZ_BDMD01000016.1"/>
</dbReference>
<proteinExistence type="predicted"/>
<sequence>MGLIDISVKPRPERCSEVLRTAGRLGYTAVAIPPESADECMSLEGDGIPRLYRRGYVEASTRRDVRRAVERLAGVADFIVVKPLTLEAARYAAANKRVHIIRVDGSNLWAADRGTAEIMAQRGWGALEVSLRNLALNPGSPAAWRALAVALRRSFAYGVHVFLVSDAEEPHELWSPYSGASVAALLGVPWSHAMLYYSEERLRILLGASRA</sequence>